<name>A0ABW6T329_9ACTN</name>
<dbReference type="SUPFAM" id="SSF103473">
    <property type="entry name" value="MFS general substrate transporter"/>
    <property type="match status" value="1"/>
</dbReference>
<evidence type="ECO:0000259" key="6">
    <source>
        <dbReference type="PROSITE" id="PS50850"/>
    </source>
</evidence>
<evidence type="ECO:0000256" key="4">
    <source>
        <dbReference type="ARBA" id="ARBA00023136"/>
    </source>
</evidence>
<evidence type="ECO:0000256" key="2">
    <source>
        <dbReference type="ARBA" id="ARBA00022692"/>
    </source>
</evidence>
<dbReference type="Proteomes" id="UP001602013">
    <property type="component" value="Unassembled WGS sequence"/>
</dbReference>
<gene>
    <name evidence="7" type="ORF">ACFYXI_35530</name>
</gene>
<sequence>MRTPNRWTMLGLGVAAQAAGCVFMYGLPFLLPAFQEEKGLTLAEAGLLVGAPSAGMLFTLIAWGWVADRYGERLAMTAGLGLAGGFLVAAAFAAHPGVLAALLAFAGASGASANASSGRVVLGWFPKERRGFAMGWRQAAQPLGVAVAGLVTPAVAHVTAALLVMAAICLVTAVAVGLMVVDPPRPPVAPGTRTSSPYTVAALWRVHGASMLLVVPQFVTAGFAVTYLVSERHWDLGTAARVVAVAQFAGAAGRLLCGRWSDLVGSRVGPMRRLALVNGAVMALLAGAVQAGNGLSAALLLAALVISMSGNGLAFTAVSELAGTFWAGRALGAQNTAQNLVAAATPGAMGLFISGSGFAAAFAVAGALAVAAAAATPSGG</sequence>
<feature type="transmembrane region" description="Helical" evidence="5">
    <location>
        <begin position="351"/>
        <end position="375"/>
    </location>
</feature>
<protein>
    <submittedName>
        <fullName evidence="7">MFS transporter</fullName>
    </submittedName>
</protein>
<reference evidence="7 8" key="1">
    <citation type="submission" date="2024-10" db="EMBL/GenBank/DDBJ databases">
        <title>The Natural Products Discovery Center: Release of the First 8490 Sequenced Strains for Exploring Actinobacteria Biosynthetic Diversity.</title>
        <authorList>
            <person name="Kalkreuter E."/>
            <person name="Kautsar S.A."/>
            <person name="Yang D."/>
            <person name="Bader C.D."/>
            <person name="Teijaro C.N."/>
            <person name="Fluegel L."/>
            <person name="Davis C.M."/>
            <person name="Simpson J.R."/>
            <person name="Lauterbach L."/>
            <person name="Steele A.D."/>
            <person name="Gui C."/>
            <person name="Meng S."/>
            <person name="Li G."/>
            <person name="Viehrig K."/>
            <person name="Ye F."/>
            <person name="Su P."/>
            <person name="Kiefer A.F."/>
            <person name="Nichols A."/>
            <person name="Cepeda A.J."/>
            <person name="Yan W."/>
            <person name="Fan B."/>
            <person name="Jiang Y."/>
            <person name="Adhikari A."/>
            <person name="Zheng C.-J."/>
            <person name="Schuster L."/>
            <person name="Cowan T.M."/>
            <person name="Smanski M.J."/>
            <person name="Chevrette M.G."/>
            <person name="De Carvalho L.P.S."/>
            <person name="Shen B."/>
        </authorList>
    </citation>
    <scope>NUCLEOTIDE SEQUENCE [LARGE SCALE GENOMIC DNA]</scope>
    <source>
        <strain evidence="7 8">NPDC002173</strain>
    </source>
</reference>
<feature type="transmembrane region" description="Helical" evidence="5">
    <location>
        <begin position="143"/>
        <end position="176"/>
    </location>
</feature>
<keyword evidence="8" id="KW-1185">Reference proteome</keyword>
<organism evidence="7 8">
    <name type="scientific">Microtetraspora malaysiensis</name>
    <dbReference type="NCBI Taxonomy" id="161358"/>
    <lineage>
        <taxon>Bacteria</taxon>
        <taxon>Bacillati</taxon>
        <taxon>Actinomycetota</taxon>
        <taxon>Actinomycetes</taxon>
        <taxon>Streptosporangiales</taxon>
        <taxon>Streptosporangiaceae</taxon>
        <taxon>Microtetraspora</taxon>
    </lineage>
</organism>
<comment type="subcellular location">
    <subcellularLocation>
        <location evidence="1">Cell membrane</location>
        <topology evidence="1">Multi-pass membrane protein</topology>
    </subcellularLocation>
</comment>
<feature type="transmembrane region" description="Helical" evidence="5">
    <location>
        <begin position="100"/>
        <end position="122"/>
    </location>
</feature>
<feature type="domain" description="Major facilitator superfamily (MFS) profile" evidence="6">
    <location>
        <begin position="1"/>
        <end position="380"/>
    </location>
</feature>
<dbReference type="Gene3D" id="1.20.1250.20">
    <property type="entry name" value="MFS general substrate transporter like domains"/>
    <property type="match status" value="2"/>
</dbReference>
<dbReference type="Pfam" id="PF07690">
    <property type="entry name" value="MFS_1"/>
    <property type="match status" value="1"/>
</dbReference>
<evidence type="ECO:0000313" key="8">
    <source>
        <dbReference type="Proteomes" id="UP001602013"/>
    </source>
</evidence>
<feature type="transmembrane region" description="Helical" evidence="5">
    <location>
        <begin position="74"/>
        <end position="94"/>
    </location>
</feature>
<evidence type="ECO:0000256" key="3">
    <source>
        <dbReference type="ARBA" id="ARBA00022989"/>
    </source>
</evidence>
<dbReference type="PANTHER" id="PTHR23527:SF1">
    <property type="entry name" value="BLL3282 PROTEIN"/>
    <property type="match status" value="1"/>
</dbReference>
<evidence type="ECO:0000313" key="7">
    <source>
        <dbReference type="EMBL" id="MFF3670913.1"/>
    </source>
</evidence>
<feature type="transmembrane region" description="Helical" evidence="5">
    <location>
        <begin position="281"/>
        <end position="306"/>
    </location>
</feature>
<dbReference type="InterPro" id="IPR020846">
    <property type="entry name" value="MFS_dom"/>
</dbReference>
<keyword evidence="4 5" id="KW-0472">Membrane</keyword>
<dbReference type="InterPro" id="IPR036259">
    <property type="entry name" value="MFS_trans_sf"/>
</dbReference>
<keyword evidence="3 5" id="KW-1133">Transmembrane helix</keyword>
<dbReference type="RefSeq" id="WP_387417118.1">
    <property type="nucleotide sequence ID" value="NZ_JBIASD010000037.1"/>
</dbReference>
<accession>A0ABW6T329</accession>
<proteinExistence type="predicted"/>
<feature type="transmembrane region" description="Helical" evidence="5">
    <location>
        <begin position="209"/>
        <end position="230"/>
    </location>
</feature>
<dbReference type="InterPro" id="IPR052952">
    <property type="entry name" value="MFS-Transporter"/>
</dbReference>
<dbReference type="InterPro" id="IPR011701">
    <property type="entry name" value="MFS"/>
</dbReference>
<dbReference type="EMBL" id="JBIASD010000037">
    <property type="protein sequence ID" value="MFF3670913.1"/>
    <property type="molecule type" value="Genomic_DNA"/>
</dbReference>
<evidence type="ECO:0000256" key="5">
    <source>
        <dbReference type="SAM" id="Phobius"/>
    </source>
</evidence>
<comment type="caution">
    <text evidence="7">The sequence shown here is derived from an EMBL/GenBank/DDBJ whole genome shotgun (WGS) entry which is preliminary data.</text>
</comment>
<feature type="transmembrane region" description="Helical" evidence="5">
    <location>
        <begin position="7"/>
        <end position="27"/>
    </location>
</feature>
<keyword evidence="2 5" id="KW-0812">Transmembrane</keyword>
<dbReference type="PANTHER" id="PTHR23527">
    <property type="entry name" value="BLL3282 PROTEIN"/>
    <property type="match status" value="1"/>
</dbReference>
<dbReference type="PROSITE" id="PS50850">
    <property type="entry name" value="MFS"/>
    <property type="match status" value="1"/>
</dbReference>
<evidence type="ECO:0000256" key="1">
    <source>
        <dbReference type="ARBA" id="ARBA00004651"/>
    </source>
</evidence>
<feature type="transmembrane region" description="Helical" evidence="5">
    <location>
        <begin position="47"/>
        <end position="67"/>
    </location>
</feature>